<dbReference type="EMBL" id="BAABLN010000035">
    <property type="protein sequence ID" value="GAA4705903.1"/>
    <property type="molecule type" value="Genomic_DNA"/>
</dbReference>
<protein>
    <submittedName>
        <fullName evidence="1">Uncharacterized protein</fullName>
    </submittedName>
</protein>
<proteinExistence type="predicted"/>
<keyword evidence="2" id="KW-1185">Reference proteome</keyword>
<dbReference type="Proteomes" id="UP001501446">
    <property type="component" value="Unassembled WGS sequence"/>
</dbReference>
<organism evidence="1 2">
    <name type="scientific">Kocuria gwangalliensis</name>
    <dbReference type="NCBI Taxonomy" id="501592"/>
    <lineage>
        <taxon>Bacteria</taxon>
        <taxon>Bacillati</taxon>
        <taxon>Actinomycetota</taxon>
        <taxon>Actinomycetes</taxon>
        <taxon>Micrococcales</taxon>
        <taxon>Micrococcaceae</taxon>
        <taxon>Kocuria</taxon>
    </lineage>
</organism>
<evidence type="ECO:0000313" key="2">
    <source>
        <dbReference type="Proteomes" id="UP001501446"/>
    </source>
</evidence>
<comment type="caution">
    <text evidence="1">The sequence shown here is derived from an EMBL/GenBank/DDBJ whole genome shotgun (WGS) entry which is preliminary data.</text>
</comment>
<reference evidence="2" key="1">
    <citation type="journal article" date="2019" name="Int. J. Syst. Evol. Microbiol.">
        <title>The Global Catalogue of Microorganisms (GCM) 10K type strain sequencing project: providing services to taxonomists for standard genome sequencing and annotation.</title>
        <authorList>
            <consortium name="The Broad Institute Genomics Platform"/>
            <consortium name="The Broad Institute Genome Sequencing Center for Infectious Disease"/>
            <person name="Wu L."/>
            <person name="Ma J."/>
        </authorList>
    </citation>
    <scope>NUCLEOTIDE SEQUENCE [LARGE SCALE GENOMIC DNA]</scope>
    <source>
        <strain evidence="2">JCM 18958</strain>
    </source>
</reference>
<accession>A0ABP8XFL8</accession>
<name>A0ABP8XFL8_9MICC</name>
<sequence length="136" mass="15565">MWDFESPTHISCAHWRWIAQEFIDPPFGVSNRQREQLQRVKTGDTQTHAVFRVMLVQQQGLLDRRRRSIGTNPCASKQLVRARASLKIPSSTSQLCGGPNERARPQRQGFTEFLHAAQATKHAGDEKQRLPDVQFT</sequence>
<evidence type="ECO:0000313" key="1">
    <source>
        <dbReference type="EMBL" id="GAA4705903.1"/>
    </source>
</evidence>
<gene>
    <name evidence="1" type="ORF">GCM10025781_26550</name>
</gene>